<evidence type="ECO:0000256" key="1">
    <source>
        <dbReference type="SAM" id="MobiDB-lite"/>
    </source>
</evidence>
<dbReference type="EMBL" id="FNCN01000018">
    <property type="protein sequence ID" value="SDH58023.1"/>
    <property type="molecule type" value="Genomic_DNA"/>
</dbReference>
<accession>A0A1G8DK05</accession>
<gene>
    <name evidence="2" type="ORF">SAMN05421505_11882</name>
</gene>
<dbReference type="Proteomes" id="UP000198923">
    <property type="component" value="Unassembled WGS sequence"/>
</dbReference>
<feature type="compositionally biased region" description="Low complexity" evidence="1">
    <location>
        <begin position="9"/>
        <end position="36"/>
    </location>
</feature>
<dbReference type="STRING" id="504805.SAMN05421505_11882"/>
<dbReference type="RefSeq" id="WP_093171850.1">
    <property type="nucleotide sequence ID" value="NZ_FNCN01000018.1"/>
</dbReference>
<evidence type="ECO:0000313" key="2">
    <source>
        <dbReference type="EMBL" id="SDH58023.1"/>
    </source>
</evidence>
<protein>
    <submittedName>
        <fullName evidence="2">Uncharacterized protein</fullName>
    </submittedName>
</protein>
<proteinExistence type="predicted"/>
<reference evidence="2 3" key="1">
    <citation type="submission" date="2016-10" db="EMBL/GenBank/DDBJ databases">
        <authorList>
            <person name="de Groot N.N."/>
        </authorList>
    </citation>
    <scope>NUCLEOTIDE SEQUENCE [LARGE SCALE GENOMIC DNA]</scope>
    <source>
        <strain evidence="2 3">CPCC 201354</strain>
    </source>
</reference>
<feature type="region of interest" description="Disordered" evidence="1">
    <location>
        <begin position="1"/>
        <end position="78"/>
    </location>
</feature>
<name>A0A1G8DK05_9ACTN</name>
<sequence length="78" mass="7874">MDNPDPLDTSGPATPGAGPTGSLTRLPALPARAQAPVPDPSTGHTGAPAPPRRRQASAGRVRTPLDVHRVPAAGRDAQ</sequence>
<keyword evidence="3" id="KW-1185">Reference proteome</keyword>
<dbReference type="AlphaFoldDB" id="A0A1G8DK05"/>
<evidence type="ECO:0000313" key="3">
    <source>
        <dbReference type="Proteomes" id="UP000198923"/>
    </source>
</evidence>
<organism evidence="2 3">
    <name type="scientific">Sinosporangium album</name>
    <dbReference type="NCBI Taxonomy" id="504805"/>
    <lineage>
        <taxon>Bacteria</taxon>
        <taxon>Bacillati</taxon>
        <taxon>Actinomycetota</taxon>
        <taxon>Actinomycetes</taxon>
        <taxon>Streptosporangiales</taxon>
        <taxon>Streptosporangiaceae</taxon>
        <taxon>Sinosporangium</taxon>
    </lineage>
</organism>